<dbReference type="PANTHER" id="PTHR30007:SF0">
    <property type="entry name" value="TRANSPOSASE"/>
    <property type="match status" value="1"/>
</dbReference>
<dbReference type="InterPro" id="IPR025161">
    <property type="entry name" value="IS402-like_dom"/>
</dbReference>
<reference evidence="2" key="1">
    <citation type="submission" date="2020-02" db="EMBL/GenBank/DDBJ databases">
        <authorList>
            <person name="Meier V. D."/>
        </authorList>
    </citation>
    <scope>NUCLEOTIDE SEQUENCE</scope>
    <source>
        <strain evidence="2">AVDCRST_MAG94</strain>
    </source>
</reference>
<evidence type="ECO:0000259" key="1">
    <source>
        <dbReference type="Pfam" id="PF13340"/>
    </source>
</evidence>
<proteinExistence type="predicted"/>
<dbReference type="PANTHER" id="PTHR30007">
    <property type="entry name" value="PHP DOMAIN PROTEIN"/>
    <property type="match status" value="1"/>
</dbReference>
<evidence type="ECO:0000313" key="2">
    <source>
        <dbReference type="EMBL" id="CAA9403527.1"/>
    </source>
</evidence>
<accession>A0A6J4P1T6</accession>
<gene>
    <name evidence="2" type="ORF">AVDCRST_MAG94-6044</name>
</gene>
<sequence length="136" mass="15315">MTRKPYPSDLTDAEWETIQPLLPLPYAIGSPRTVDLREVLDAIFYWADNGIKWRALPQEFPPWQTVYGYFRSWARSGVWEQLNAALVLQVRTKAGREAQPSLAIIDSQSVEMTQKGDLSKVLMEANGSKGASVMSL</sequence>
<dbReference type="Pfam" id="PF13340">
    <property type="entry name" value="DUF4096"/>
    <property type="match status" value="1"/>
</dbReference>
<name>A0A6J4P1T6_9CYAN</name>
<feature type="domain" description="Insertion element IS402-like" evidence="1">
    <location>
        <begin position="10"/>
        <end position="82"/>
    </location>
</feature>
<dbReference type="NCBIfam" id="NF033580">
    <property type="entry name" value="transpos_IS5_3"/>
    <property type="match status" value="1"/>
</dbReference>
<dbReference type="EMBL" id="CADCTY010002083">
    <property type="protein sequence ID" value="CAA9403527.1"/>
    <property type="molecule type" value="Genomic_DNA"/>
</dbReference>
<dbReference type="AlphaFoldDB" id="A0A6J4P1T6"/>
<protein>
    <submittedName>
        <fullName evidence="2">Mobile element protein</fullName>
    </submittedName>
</protein>
<organism evidence="2">
    <name type="scientific">uncultured Leptolyngbya sp</name>
    <dbReference type="NCBI Taxonomy" id="332963"/>
    <lineage>
        <taxon>Bacteria</taxon>
        <taxon>Bacillati</taxon>
        <taxon>Cyanobacteriota</taxon>
        <taxon>Cyanophyceae</taxon>
        <taxon>Leptolyngbyales</taxon>
        <taxon>Leptolyngbyaceae</taxon>
        <taxon>Leptolyngbya group</taxon>
        <taxon>Leptolyngbya</taxon>
        <taxon>environmental samples</taxon>
    </lineage>
</organism>